<keyword evidence="1" id="KW-1133">Transmembrane helix</keyword>
<organism evidence="2 3">
    <name type="scientific">Ciona intestinalis</name>
    <name type="common">Transparent sea squirt</name>
    <name type="synonym">Ascidia intestinalis</name>
    <dbReference type="NCBI Taxonomy" id="7719"/>
    <lineage>
        <taxon>Eukaryota</taxon>
        <taxon>Metazoa</taxon>
        <taxon>Chordata</taxon>
        <taxon>Tunicata</taxon>
        <taxon>Ascidiacea</taxon>
        <taxon>Phlebobranchia</taxon>
        <taxon>Cionidae</taxon>
        <taxon>Ciona</taxon>
    </lineage>
</organism>
<protein>
    <submittedName>
        <fullName evidence="2">Uncharacterized LOC100186503</fullName>
    </submittedName>
</protein>
<keyword evidence="1" id="KW-0472">Membrane</keyword>
<accession>F6QJX0</accession>
<reference evidence="2" key="2">
    <citation type="submission" date="2025-08" db="UniProtKB">
        <authorList>
            <consortium name="Ensembl"/>
        </authorList>
    </citation>
    <scope>IDENTIFICATION</scope>
</reference>
<sequence length="210" mass="23414">MMVRWCSSSMNVFYETWQAPSILLMFVLAHRVPIYVIQTRSRCSAVRTDNPSRKSTGSTVAENSEVTYSRSEKVVSFEKTRNPPDVTIKSYFSETSTAYVSNTFEIENPKCYTACYQMLVLCVSMVTGLAIGAILMVFLWIFSSPSLPCRLGEKSPYPNGVIILVLFAIGVVIGVARPWNMISTNQGKKCSSSFQHKNFVAPQTPSALFT</sequence>
<gene>
    <name evidence="2" type="primary">LOC100186503</name>
</gene>
<evidence type="ECO:0000313" key="3">
    <source>
        <dbReference type="Proteomes" id="UP000008144"/>
    </source>
</evidence>
<dbReference type="InParanoid" id="F6QJX0"/>
<evidence type="ECO:0000256" key="1">
    <source>
        <dbReference type="SAM" id="Phobius"/>
    </source>
</evidence>
<keyword evidence="3" id="KW-1185">Reference proteome</keyword>
<name>F6QJX0_CIOIN</name>
<dbReference type="HOGENOM" id="CLU_1309718_0_0_1"/>
<evidence type="ECO:0000313" key="2">
    <source>
        <dbReference type="Ensembl" id="ENSCINP00000025594.2"/>
    </source>
</evidence>
<dbReference type="Proteomes" id="UP000008144">
    <property type="component" value="Unassembled WGS sequence"/>
</dbReference>
<proteinExistence type="predicted"/>
<keyword evidence="1" id="KW-0812">Transmembrane</keyword>
<dbReference type="Ensembl" id="ENSCINT00000025840.2">
    <property type="protein sequence ID" value="ENSCINP00000025594.2"/>
    <property type="gene ID" value="ENSCING00000014072.2"/>
</dbReference>
<reference evidence="2" key="3">
    <citation type="submission" date="2025-09" db="UniProtKB">
        <authorList>
            <consortium name="Ensembl"/>
        </authorList>
    </citation>
    <scope>IDENTIFICATION</scope>
</reference>
<feature type="transmembrane region" description="Helical" evidence="1">
    <location>
        <begin position="161"/>
        <end position="179"/>
    </location>
</feature>
<reference evidence="3" key="1">
    <citation type="journal article" date="2002" name="Science">
        <title>The draft genome of Ciona intestinalis: insights into chordate and vertebrate origins.</title>
        <authorList>
            <person name="Dehal P."/>
            <person name="Satou Y."/>
            <person name="Campbell R.K."/>
            <person name="Chapman J."/>
            <person name="Degnan B."/>
            <person name="De Tomaso A."/>
            <person name="Davidson B."/>
            <person name="Di Gregorio A."/>
            <person name="Gelpke M."/>
            <person name="Goodstein D.M."/>
            <person name="Harafuji N."/>
            <person name="Hastings K.E."/>
            <person name="Ho I."/>
            <person name="Hotta K."/>
            <person name="Huang W."/>
            <person name="Kawashima T."/>
            <person name="Lemaire P."/>
            <person name="Martinez D."/>
            <person name="Meinertzhagen I.A."/>
            <person name="Necula S."/>
            <person name="Nonaka M."/>
            <person name="Putnam N."/>
            <person name="Rash S."/>
            <person name="Saiga H."/>
            <person name="Satake M."/>
            <person name="Terry A."/>
            <person name="Yamada L."/>
            <person name="Wang H.G."/>
            <person name="Awazu S."/>
            <person name="Azumi K."/>
            <person name="Boore J."/>
            <person name="Branno M."/>
            <person name="Chin-Bow S."/>
            <person name="DeSantis R."/>
            <person name="Doyle S."/>
            <person name="Francino P."/>
            <person name="Keys D.N."/>
            <person name="Haga S."/>
            <person name="Hayashi H."/>
            <person name="Hino K."/>
            <person name="Imai K.S."/>
            <person name="Inaba K."/>
            <person name="Kano S."/>
            <person name="Kobayashi K."/>
            <person name="Kobayashi M."/>
            <person name="Lee B.I."/>
            <person name="Makabe K.W."/>
            <person name="Manohar C."/>
            <person name="Matassi G."/>
            <person name="Medina M."/>
            <person name="Mochizuki Y."/>
            <person name="Mount S."/>
            <person name="Morishita T."/>
            <person name="Miura S."/>
            <person name="Nakayama A."/>
            <person name="Nishizaka S."/>
            <person name="Nomoto H."/>
            <person name="Ohta F."/>
            <person name="Oishi K."/>
            <person name="Rigoutsos I."/>
            <person name="Sano M."/>
            <person name="Sasaki A."/>
            <person name="Sasakura Y."/>
            <person name="Shoguchi E."/>
            <person name="Shin-i T."/>
            <person name="Spagnuolo A."/>
            <person name="Stainier D."/>
            <person name="Suzuki M.M."/>
            <person name="Tassy O."/>
            <person name="Takatori N."/>
            <person name="Tokuoka M."/>
            <person name="Yagi K."/>
            <person name="Yoshizaki F."/>
            <person name="Wada S."/>
            <person name="Zhang C."/>
            <person name="Hyatt P.D."/>
            <person name="Larimer F."/>
            <person name="Detter C."/>
            <person name="Doggett N."/>
            <person name="Glavina T."/>
            <person name="Hawkins T."/>
            <person name="Richardson P."/>
            <person name="Lucas S."/>
            <person name="Kohara Y."/>
            <person name="Levine M."/>
            <person name="Satoh N."/>
            <person name="Rokhsar D.S."/>
        </authorList>
    </citation>
    <scope>NUCLEOTIDE SEQUENCE [LARGE SCALE GENOMIC DNA]</scope>
</reference>
<feature type="transmembrane region" description="Helical" evidence="1">
    <location>
        <begin position="118"/>
        <end position="141"/>
    </location>
</feature>
<dbReference type="AlphaFoldDB" id="F6QJX0"/>
<feature type="transmembrane region" description="Helical" evidence="1">
    <location>
        <begin position="17"/>
        <end position="37"/>
    </location>
</feature>